<organism evidence="2 4">
    <name type="scientific">Xanthomonas vesicatoria</name>
    <dbReference type="NCBI Taxonomy" id="56460"/>
    <lineage>
        <taxon>Bacteria</taxon>
        <taxon>Pseudomonadati</taxon>
        <taxon>Pseudomonadota</taxon>
        <taxon>Gammaproteobacteria</taxon>
        <taxon>Lysobacterales</taxon>
        <taxon>Lysobacteraceae</taxon>
        <taxon>Xanthomonas</taxon>
    </lineage>
</organism>
<dbReference type="SUPFAM" id="SSF53474">
    <property type="entry name" value="alpha/beta-Hydrolases"/>
    <property type="match status" value="1"/>
</dbReference>
<keyword evidence="5" id="KW-1185">Reference proteome</keyword>
<sequence>MSVHSDTLTASAVDGHRWQVMRIAPAQPVATLLWLPALGVAARHYQPFAQALAATGIAVYLHEWRGNGSSTLRPSRRHDWGYRTLLADDIPASQALMERHDPQHPRIVGGHSLGGQLACCHAALQASRLPSQRDSLLTQLWLVASGSPYWRNFPRPMRYGLPLVYRALPWLARVRGVLHGRSLGFGGTEARSLIADWAQVGRSNCYRAAGSGWDLERALGALTVPIKALTFAHDHFGPAAALDALLHKMPHAPAEVQQLDDAQLDVRSDHFAWMKAPAAVVAALQRLHADAVSGDRISQRD</sequence>
<dbReference type="AlphaFoldDB" id="A0AAJ0N3E0"/>
<evidence type="ECO:0000313" key="3">
    <source>
        <dbReference type="EMBL" id="MCC8622275.1"/>
    </source>
</evidence>
<dbReference type="RefSeq" id="WP_039425142.1">
    <property type="nucleotide sequence ID" value="NZ_CP018470.1"/>
</dbReference>
<gene>
    <name evidence="3" type="ORF">LN473_09815</name>
    <name evidence="2" type="ORF">OR61_16560</name>
</gene>
<dbReference type="Proteomes" id="UP001430544">
    <property type="component" value="Unassembled WGS sequence"/>
</dbReference>
<protein>
    <submittedName>
        <fullName evidence="3">Alpha/beta fold hydrolase</fullName>
    </submittedName>
</protein>
<dbReference type="Pfam" id="PF12146">
    <property type="entry name" value="Hydrolase_4"/>
    <property type="match status" value="1"/>
</dbReference>
<dbReference type="InterPro" id="IPR017208">
    <property type="entry name" value="UCP037442_abhydr"/>
</dbReference>
<reference evidence="2 4" key="1">
    <citation type="submission" date="2014-11" db="EMBL/GenBank/DDBJ databases">
        <title>Draft Genome Sequences of Xanthomonas vesicatoria Strains from the Balkan Peninsula.</title>
        <authorList>
            <person name="Vancheva T."/>
            <person name="Lefeuvre P."/>
            <person name="Bogatzevska N."/>
            <person name="Moncheva P."/>
            <person name="Koebnik R."/>
        </authorList>
    </citation>
    <scope>NUCLEOTIDE SEQUENCE [LARGE SCALE GENOMIC DNA]</scope>
    <source>
        <strain evidence="2 4">53M</strain>
    </source>
</reference>
<dbReference type="Proteomes" id="UP000030969">
    <property type="component" value="Unassembled WGS sequence"/>
</dbReference>
<evidence type="ECO:0000313" key="4">
    <source>
        <dbReference type="Proteomes" id="UP000030969"/>
    </source>
</evidence>
<feature type="domain" description="Serine aminopeptidase S33" evidence="1">
    <location>
        <begin position="27"/>
        <end position="125"/>
    </location>
</feature>
<dbReference type="InterPro" id="IPR022742">
    <property type="entry name" value="Hydrolase_4"/>
</dbReference>
<dbReference type="EMBL" id="JSYJ01000114">
    <property type="protein sequence ID" value="KHM92458.1"/>
    <property type="molecule type" value="Genomic_DNA"/>
</dbReference>
<dbReference type="GO" id="GO:0016787">
    <property type="term" value="F:hydrolase activity"/>
    <property type="evidence" value="ECO:0007669"/>
    <property type="project" value="UniProtKB-KW"/>
</dbReference>
<comment type="caution">
    <text evidence="2">The sequence shown here is derived from an EMBL/GenBank/DDBJ whole genome shotgun (WGS) entry which is preliminary data.</text>
</comment>
<dbReference type="InterPro" id="IPR029058">
    <property type="entry name" value="AB_hydrolase_fold"/>
</dbReference>
<dbReference type="PIRSF" id="PIRSF037442">
    <property type="entry name" value="UCP037442_abhydr"/>
    <property type="match status" value="1"/>
</dbReference>
<dbReference type="Gene3D" id="3.40.50.1820">
    <property type="entry name" value="alpha/beta hydrolase"/>
    <property type="match status" value="1"/>
</dbReference>
<name>A0AAJ0N3E0_9XANT</name>
<accession>A0AAJ0N3E0</accession>
<evidence type="ECO:0000259" key="1">
    <source>
        <dbReference type="Pfam" id="PF12146"/>
    </source>
</evidence>
<dbReference type="EMBL" id="JAJIUN010000039">
    <property type="protein sequence ID" value="MCC8622275.1"/>
    <property type="molecule type" value="Genomic_DNA"/>
</dbReference>
<reference evidence="3" key="2">
    <citation type="submission" date="2021-11" db="EMBL/GenBank/DDBJ databases">
        <title>Genome resources and taxonomic validation of 89 Xanthomonas strains.</title>
        <authorList>
            <person name="Tambong J.T."/>
        </authorList>
    </citation>
    <scope>NUCLEOTIDE SEQUENCE</scope>
    <source>
        <strain evidence="3">Bv 5-4A</strain>
    </source>
</reference>
<evidence type="ECO:0000313" key="2">
    <source>
        <dbReference type="EMBL" id="KHM92458.1"/>
    </source>
</evidence>
<keyword evidence="3" id="KW-0378">Hydrolase</keyword>
<evidence type="ECO:0000313" key="5">
    <source>
        <dbReference type="Proteomes" id="UP001430544"/>
    </source>
</evidence>
<proteinExistence type="predicted"/>